<comment type="caution">
    <text evidence="1">The sequence shown here is derived from an EMBL/GenBank/DDBJ whole genome shotgun (WGS) entry which is preliminary data.</text>
</comment>
<name>A0A318HXA7_9BACT</name>
<protein>
    <submittedName>
        <fullName evidence="1">Uncharacterized protein</fullName>
    </submittedName>
</protein>
<dbReference type="STRING" id="1122991.GCA_000613445_02794"/>
<evidence type="ECO:0000313" key="1">
    <source>
        <dbReference type="EMBL" id="PXX22922.1"/>
    </source>
</evidence>
<dbReference type="RefSeq" id="WP_025815496.1">
    <property type="nucleotide sequence ID" value="NZ_BAIZ01000005.1"/>
</dbReference>
<dbReference type="EMBL" id="QJJX01000008">
    <property type="protein sequence ID" value="PXX22922.1"/>
    <property type="molecule type" value="Genomic_DNA"/>
</dbReference>
<proteinExistence type="predicted"/>
<sequence>MKQHRINIMKLGDRLLPISHNQHHITEARNTIPLHSPHQTHSLNEKCKHKKRLVQDATNLGM</sequence>
<dbReference type="Proteomes" id="UP000248314">
    <property type="component" value="Unassembled WGS sequence"/>
</dbReference>
<keyword evidence="2" id="KW-1185">Reference proteome</keyword>
<reference evidence="1 2" key="1">
    <citation type="submission" date="2018-05" db="EMBL/GenBank/DDBJ databases">
        <title>Genomic Encyclopedia of Type Strains, Phase I: the one thousand microbial genomes (KMG-I) project.</title>
        <authorList>
            <person name="Kyrpides N."/>
        </authorList>
    </citation>
    <scope>NUCLEOTIDE SEQUENCE [LARGE SCALE GENOMIC DNA]</scope>
    <source>
        <strain evidence="1 2">DSM 15611</strain>
    </source>
</reference>
<evidence type="ECO:0000313" key="2">
    <source>
        <dbReference type="Proteomes" id="UP000248314"/>
    </source>
</evidence>
<gene>
    <name evidence="1" type="ORF">EJ73_00901</name>
</gene>
<organism evidence="1 2">
    <name type="scientific">Hoylesella shahii DSM 15611 = JCM 12083</name>
    <dbReference type="NCBI Taxonomy" id="1122991"/>
    <lineage>
        <taxon>Bacteria</taxon>
        <taxon>Pseudomonadati</taxon>
        <taxon>Bacteroidota</taxon>
        <taxon>Bacteroidia</taxon>
        <taxon>Bacteroidales</taxon>
        <taxon>Prevotellaceae</taxon>
        <taxon>Hoylesella</taxon>
    </lineage>
</organism>
<dbReference type="AlphaFoldDB" id="A0A318HXA7"/>
<accession>A0A318HXA7</accession>